<evidence type="ECO:0000256" key="4">
    <source>
        <dbReference type="ARBA" id="ARBA00022829"/>
    </source>
</evidence>
<dbReference type="Pfam" id="PF02899">
    <property type="entry name" value="Phage_int_SAM_1"/>
    <property type="match status" value="1"/>
</dbReference>
<evidence type="ECO:0000256" key="9">
    <source>
        <dbReference type="PROSITE-ProRule" id="PRU01248"/>
    </source>
</evidence>
<keyword evidence="4" id="KW-0159">Chromosome partition</keyword>
<dbReference type="OrthoDB" id="9801717at2"/>
<evidence type="ECO:0000259" key="10">
    <source>
        <dbReference type="PROSITE" id="PS51898"/>
    </source>
</evidence>
<comment type="subcellular location">
    <subcellularLocation>
        <location evidence="1">Cytoplasm</location>
    </subcellularLocation>
</comment>
<keyword evidence="13" id="KW-1185">Reference proteome</keyword>
<dbReference type="GO" id="GO:0006310">
    <property type="term" value="P:DNA recombination"/>
    <property type="evidence" value="ECO:0007669"/>
    <property type="project" value="UniProtKB-KW"/>
</dbReference>
<evidence type="ECO:0000256" key="3">
    <source>
        <dbReference type="ARBA" id="ARBA00022618"/>
    </source>
</evidence>
<dbReference type="GO" id="GO:0051301">
    <property type="term" value="P:cell division"/>
    <property type="evidence" value="ECO:0007669"/>
    <property type="project" value="UniProtKB-KW"/>
</dbReference>
<keyword evidence="7" id="KW-0233">DNA recombination</keyword>
<dbReference type="InterPro" id="IPR044068">
    <property type="entry name" value="CB"/>
</dbReference>
<dbReference type="PANTHER" id="PTHR30349:SF77">
    <property type="entry name" value="TYROSINE RECOMBINASE XERC"/>
    <property type="match status" value="1"/>
</dbReference>
<dbReference type="PANTHER" id="PTHR30349">
    <property type="entry name" value="PHAGE INTEGRASE-RELATED"/>
    <property type="match status" value="1"/>
</dbReference>
<reference evidence="12 13" key="1">
    <citation type="submission" date="2016-11" db="EMBL/GenBank/DDBJ databases">
        <authorList>
            <person name="Jaros S."/>
            <person name="Januszkiewicz K."/>
            <person name="Wedrychowicz H."/>
        </authorList>
    </citation>
    <scope>NUCLEOTIDE SEQUENCE [LARGE SCALE GENOMIC DNA]</scope>
    <source>
        <strain evidence="12 13">DSM 24787</strain>
    </source>
</reference>
<evidence type="ECO:0000313" key="13">
    <source>
        <dbReference type="Proteomes" id="UP000185003"/>
    </source>
</evidence>
<feature type="domain" description="Tyr recombinase" evidence="10">
    <location>
        <begin position="118"/>
        <end position="306"/>
    </location>
</feature>
<keyword evidence="8" id="KW-0131">Cell cycle</keyword>
<dbReference type="EMBL" id="FSRA01000001">
    <property type="protein sequence ID" value="SIO10479.1"/>
    <property type="molecule type" value="Genomic_DNA"/>
</dbReference>
<dbReference type="STRING" id="536979.SAMN04488055_2949"/>
<feature type="domain" description="Core-binding (CB)" evidence="11">
    <location>
        <begin position="4"/>
        <end position="97"/>
    </location>
</feature>
<evidence type="ECO:0000256" key="5">
    <source>
        <dbReference type="ARBA" id="ARBA00022908"/>
    </source>
</evidence>
<organism evidence="12 13">
    <name type="scientific">Chitinophaga niabensis</name>
    <dbReference type="NCBI Taxonomy" id="536979"/>
    <lineage>
        <taxon>Bacteria</taxon>
        <taxon>Pseudomonadati</taxon>
        <taxon>Bacteroidota</taxon>
        <taxon>Chitinophagia</taxon>
        <taxon>Chitinophagales</taxon>
        <taxon>Chitinophagaceae</taxon>
        <taxon>Chitinophaga</taxon>
    </lineage>
</organism>
<sequence>MKEEHLIPLAKEFLAYYTGVKRKSPRTVELYTVNLSQFFEYLALSYGGIDLKDIRSLHIQSWLVEGLKGRPESPDTISPGTIRHKISTLRSFFKYAVRQKVIGQSPMVKVVSPKLRKRLPVFVEQKGMQQLEQNSAEGEVIFGDDFKGATAQLIIALLYQTGIRQAELLGIKLYDVDVSNSQIKVLGKGNKERIIPLSNELVHHIQAYDARKRQELESAELEYLFVNEKGTRVTKGYVYRLVKAALSQVTTISKRSPHVLRHTFATHLVNNGAQLNAVKDLLGHSSLASTQVYTHNTIESLKKAYRQAHPKA</sequence>
<dbReference type="InterPro" id="IPR004107">
    <property type="entry name" value="Integrase_SAM-like_N"/>
</dbReference>
<dbReference type="InterPro" id="IPR002104">
    <property type="entry name" value="Integrase_catalytic"/>
</dbReference>
<dbReference type="GO" id="GO:0007059">
    <property type="term" value="P:chromosome segregation"/>
    <property type="evidence" value="ECO:0007669"/>
    <property type="project" value="UniProtKB-KW"/>
</dbReference>
<evidence type="ECO:0000256" key="8">
    <source>
        <dbReference type="ARBA" id="ARBA00023306"/>
    </source>
</evidence>
<evidence type="ECO:0000256" key="6">
    <source>
        <dbReference type="ARBA" id="ARBA00023125"/>
    </source>
</evidence>
<dbReference type="InterPro" id="IPR013762">
    <property type="entry name" value="Integrase-like_cat_sf"/>
</dbReference>
<dbReference type="GO" id="GO:0005737">
    <property type="term" value="C:cytoplasm"/>
    <property type="evidence" value="ECO:0007669"/>
    <property type="project" value="UniProtKB-SubCell"/>
</dbReference>
<evidence type="ECO:0000256" key="2">
    <source>
        <dbReference type="ARBA" id="ARBA00022490"/>
    </source>
</evidence>
<dbReference type="GO" id="GO:0003677">
    <property type="term" value="F:DNA binding"/>
    <property type="evidence" value="ECO:0007669"/>
    <property type="project" value="UniProtKB-UniRule"/>
</dbReference>
<accession>A0A1N6GSI4</accession>
<keyword evidence="3" id="KW-0132">Cell division</keyword>
<dbReference type="Gene3D" id="1.10.443.10">
    <property type="entry name" value="Intergrase catalytic core"/>
    <property type="match status" value="1"/>
</dbReference>
<gene>
    <name evidence="12" type="ORF">SAMN04488055_2949</name>
</gene>
<dbReference type="AlphaFoldDB" id="A0A1N6GSI4"/>
<keyword evidence="2" id="KW-0963">Cytoplasm</keyword>
<dbReference type="SUPFAM" id="SSF56349">
    <property type="entry name" value="DNA breaking-rejoining enzymes"/>
    <property type="match status" value="1"/>
</dbReference>
<evidence type="ECO:0000256" key="7">
    <source>
        <dbReference type="ARBA" id="ARBA00023172"/>
    </source>
</evidence>
<evidence type="ECO:0000256" key="1">
    <source>
        <dbReference type="ARBA" id="ARBA00004496"/>
    </source>
</evidence>
<dbReference type="InterPro" id="IPR010998">
    <property type="entry name" value="Integrase_recombinase_N"/>
</dbReference>
<dbReference type="InterPro" id="IPR050090">
    <property type="entry name" value="Tyrosine_recombinase_XerCD"/>
</dbReference>
<dbReference type="Pfam" id="PF00589">
    <property type="entry name" value="Phage_integrase"/>
    <property type="match status" value="1"/>
</dbReference>
<dbReference type="RefSeq" id="WP_074239957.1">
    <property type="nucleotide sequence ID" value="NZ_FSRA01000001.1"/>
</dbReference>
<dbReference type="GO" id="GO:0015074">
    <property type="term" value="P:DNA integration"/>
    <property type="evidence" value="ECO:0007669"/>
    <property type="project" value="UniProtKB-KW"/>
</dbReference>
<proteinExistence type="predicted"/>
<dbReference type="PROSITE" id="PS51898">
    <property type="entry name" value="TYR_RECOMBINASE"/>
    <property type="match status" value="1"/>
</dbReference>
<evidence type="ECO:0000259" key="11">
    <source>
        <dbReference type="PROSITE" id="PS51900"/>
    </source>
</evidence>
<protein>
    <submittedName>
        <fullName evidence="12">Integrase/recombinase XerC</fullName>
    </submittedName>
</protein>
<dbReference type="PROSITE" id="PS51900">
    <property type="entry name" value="CB"/>
    <property type="match status" value="1"/>
</dbReference>
<keyword evidence="5" id="KW-0229">DNA integration</keyword>
<dbReference type="Proteomes" id="UP000185003">
    <property type="component" value="Unassembled WGS sequence"/>
</dbReference>
<dbReference type="Gene3D" id="1.10.150.130">
    <property type="match status" value="1"/>
</dbReference>
<dbReference type="InterPro" id="IPR011010">
    <property type="entry name" value="DNA_brk_join_enz"/>
</dbReference>
<keyword evidence="6 9" id="KW-0238">DNA-binding</keyword>
<evidence type="ECO:0000313" key="12">
    <source>
        <dbReference type="EMBL" id="SIO10479.1"/>
    </source>
</evidence>
<name>A0A1N6GSI4_9BACT</name>